<reference evidence="3" key="1">
    <citation type="submission" date="2023-07" db="EMBL/GenBank/DDBJ databases">
        <title>30 novel species of actinomycetes from the DSMZ collection.</title>
        <authorList>
            <person name="Nouioui I."/>
        </authorList>
    </citation>
    <scope>NUCLEOTIDE SEQUENCE [LARGE SCALE GENOMIC DNA]</scope>
    <source>
        <strain evidence="3">DSM 45834</strain>
    </source>
</reference>
<dbReference type="InterPro" id="IPR041482">
    <property type="entry name" value="LSDAT_prok"/>
</dbReference>
<evidence type="ECO:0000313" key="2">
    <source>
        <dbReference type="EMBL" id="MDT0350431.1"/>
    </source>
</evidence>
<dbReference type="Proteomes" id="UP001183202">
    <property type="component" value="Unassembled WGS sequence"/>
</dbReference>
<protein>
    <recommendedName>
        <fullName evidence="1">LSDAT prokaryote domain-containing protein</fullName>
    </recommendedName>
</protein>
<organism evidence="2 3">
    <name type="scientific">Pseudonocardia charpentierae</name>
    <dbReference type="NCBI Taxonomy" id="3075545"/>
    <lineage>
        <taxon>Bacteria</taxon>
        <taxon>Bacillati</taxon>
        <taxon>Actinomycetota</taxon>
        <taxon>Actinomycetes</taxon>
        <taxon>Pseudonocardiales</taxon>
        <taxon>Pseudonocardiaceae</taxon>
        <taxon>Pseudonocardia</taxon>
    </lineage>
</organism>
<proteinExistence type="predicted"/>
<dbReference type="Pfam" id="PF18171">
    <property type="entry name" value="LSDAT_prok"/>
    <property type="match status" value="1"/>
</dbReference>
<name>A0ABU2N9N6_9PSEU</name>
<accession>A0ABU2N9N6</accession>
<evidence type="ECO:0000259" key="1">
    <source>
        <dbReference type="Pfam" id="PF18171"/>
    </source>
</evidence>
<dbReference type="RefSeq" id="WP_311556465.1">
    <property type="nucleotide sequence ID" value="NZ_JAVREJ010000007.1"/>
</dbReference>
<gene>
    <name evidence="2" type="ORF">RM445_12935</name>
</gene>
<evidence type="ECO:0000313" key="3">
    <source>
        <dbReference type="Proteomes" id="UP001183202"/>
    </source>
</evidence>
<sequence>MGEQIAGEASPRLARVVRPADIAAALDDVGVPRPRPVLVLVGGAGGMDEATQQVLTRVLRDAVLPVVERHGAAVVDGGTDSGVMRMLGRARAERNGVFPLVGVAASGTVRVPGGPTIDDAAEPERHHSHLVLVPGEAWGDESPWLTDVADVIAGECASVTVVVNGGEITYADAKGSLDRGRPVVVLAGTGRTADAIADARAGRPADPRDAAIAASPLTRVVAVQDAAEVRATIDALLSQA</sequence>
<feature type="domain" description="LSDAT prokaryote" evidence="1">
    <location>
        <begin position="35"/>
        <end position="228"/>
    </location>
</feature>
<comment type="caution">
    <text evidence="2">The sequence shown here is derived from an EMBL/GenBank/DDBJ whole genome shotgun (WGS) entry which is preliminary data.</text>
</comment>
<dbReference type="EMBL" id="JAVREJ010000007">
    <property type="protein sequence ID" value="MDT0350431.1"/>
    <property type="molecule type" value="Genomic_DNA"/>
</dbReference>
<keyword evidence="3" id="KW-1185">Reference proteome</keyword>